<evidence type="ECO:0000259" key="2">
    <source>
        <dbReference type="Pfam" id="PF20231"/>
    </source>
</evidence>
<dbReference type="InterPro" id="IPR046496">
    <property type="entry name" value="DUF6589"/>
</dbReference>
<evidence type="ECO:0000256" key="1">
    <source>
        <dbReference type="SAM" id="MobiDB-lite"/>
    </source>
</evidence>
<comment type="caution">
    <text evidence="3">The sequence shown here is derived from an EMBL/GenBank/DDBJ whole genome shotgun (WGS) entry which is preliminary data.</text>
</comment>
<dbReference type="STRING" id="1165861.A0A0L0V4N4"/>
<dbReference type="OrthoDB" id="2501184at2759"/>
<sequence>MNSFENETKALEEETGELNKNLDDNEAEGLDMEAIGYKQLPSSQLRARDRFNRIARLVCGMIAYARNCCHNGMQLRTAIQLVACGVTDRVNHYLMYHSLVCGQQTAMSSLKNLSLKGESRLKDLFAAHCGGIYKFSPIICIDNLDIKEHVHTHAVGNHTRTFHGTWEKFNEAMRKVPSFLIQPRMLLPNQESKSVYKDVWKSQIACVMSQYIATPRNTSTAISLNPPVVKQISRTPPQIEMLKLMNASENSAEGIGQVLDSLCEQSGIAPEDFFTNILLMDGDLATCQNLNTLWPLQTPSKYPQHSLHNTVFQLGASHTLWNIASCIFKTHMGNPEDLSNTSKQVPEATILSGLKVIMKTGNHPLFEFNNARPKPVMETTEWNCIIG</sequence>
<accession>A0A0L0V4N4</accession>
<name>A0A0L0V4N4_9BASI</name>
<feature type="region of interest" description="Disordered" evidence="1">
    <location>
        <begin position="1"/>
        <end position="20"/>
    </location>
</feature>
<protein>
    <recommendedName>
        <fullName evidence="2">DUF6589 domain-containing protein</fullName>
    </recommendedName>
</protein>
<organism evidence="3 4">
    <name type="scientific">Puccinia striiformis f. sp. tritici PST-78</name>
    <dbReference type="NCBI Taxonomy" id="1165861"/>
    <lineage>
        <taxon>Eukaryota</taxon>
        <taxon>Fungi</taxon>
        <taxon>Dikarya</taxon>
        <taxon>Basidiomycota</taxon>
        <taxon>Pucciniomycotina</taxon>
        <taxon>Pucciniomycetes</taxon>
        <taxon>Pucciniales</taxon>
        <taxon>Pucciniaceae</taxon>
        <taxon>Puccinia</taxon>
    </lineage>
</organism>
<evidence type="ECO:0000313" key="4">
    <source>
        <dbReference type="Proteomes" id="UP000054564"/>
    </source>
</evidence>
<proteinExistence type="predicted"/>
<feature type="compositionally biased region" description="Basic and acidic residues" evidence="1">
    <location>
        <begin position="1"/>
        <end position="12"/>
    </location>
</feature>
<feature type="domain" description="DUF6589" evidence="2">
    <location>
        <begin position="182"/>
        <end position="339"/>
    </location>
</feature>
<dbReference type="EMBL" id="AJIL01000120">
    <property type="protein sequence ID" value="KNE94242.1"/>
    <property type="molecule type" value="Genomic_DNA"/>
</dbReference>
<dbReference type="Pfam" id="PF20231">
    <property type="entry name" value="DUF6589"/>
    <property type="match status" value="1"/>
</dbReference>
<reference evidence="4" key="1">
    <citation type="submission" date="2014-03" db="EMBL/GenBank/DDBJ databases">
        <title>The Genome Sequence of Puccinia striiformis f. sp. tritici PST-78.</title>
        <authorList>
            <consortium name="The Broad Institute Genome Sequencing Platform"/>
            <person name="Cuomo C."/>
            <person name="Hulbert S."/>
            <person name="Chen X."/>
            <person name="Walker B."/>
            <person name="Young S.K."/>
            <person name="Zeng Q."/>
            <person name="Gargeya S."/>
            <person name="Fitzgerald M."/>
            <person name="Haas B."/>
            <person name="Abouelleil A."/>
            <person name="Alvarado L."/>
            <person name="Arachchi H.M."/>
            <person name="Berlin A.M."/>
            <person name="Chapman S.B."/>
            <person name="Goldberg J."/>
            <person name="Griggs A."/>
            <person name="Gujja S."/>
            <person name="Hansen M."/>
            <person name="Howarth C."/>
            <person name="Imamovic A."/>
            <person name="Larimer J."/>
            <person name="McCowan C."/>
            <person name="Montmayeur A."/>
            <person name="Murphy C."/>
            <person name="Neiman D."/>
            <person name="Pearson M."/>
            <person name="Priest M."/>
            <person name="Roberts A."/>
            <person name="Saif S."/>
            <person name="Shea T."/>
            <person name="Sisk P."/>
            <person name="Sykes S."/>
            <person name="Wortman J."/>
            <person name="Nusbaum C."/>
            <person name="Birren B."/>
        </authorList>
    </citation>
    <scope>NUCLEOTIDE SEQUENCE [LARGE SCALE GENOMIC DNA]</scope>
    <source>
        <strain evidence="4">race PST-78</strain>
    </source>
</reference>
<dbReference type="Proteomes" id="UP000054564">
    <property type="component" value="Unassembled WGS sequence"/>
</dbReference>
<evidence type="ECO:0000313" key="3">
    <source>
        <dbReference type="EMBL" id="KNE94242.1"/>
    </source>
</evidence>
<keyword evidence="4" id="KW-1185">Reference proteome</keyword>
<gene>
    <name evidence="3" type="ORF">PSTG_12374</name>
</gene>
<dbReference type="AlphaFoldDB" id="A0A0L0V4N4"/>